<reference evidence="4" key="2">
    <citation type="submission" date="2023-04" db="EMBL/GenBank/DDBJ databases">
        <authorList>
            <person name="Bu L."/>
            <person name="Lu L."/>
            <person name="Laidemitt M.R."/>
            <person name="Zhang S.M."/>
            <person name="Mutuku M."/>
            <person name="Mkoji G."/>
            <person name="Steinauer M."/>
            <person name="Loker E.S."/>
        </authorList>
    </citation>
    <scope>NUCLEOTIDE SEQUENCE</scope>
    <source>
        <strain evidence="4">KasaAsao</strain>
        <tissue evidence="4">Whole Snail</tissue>
    </source>
</reference>
<dbReference type="PROSITE" id="PS52019">
    <property type="entry name" value="PKS_MFAS_DH"/>
    <property type="match status" value="1"/>
</dbReference>
<gene>
    <name evidence="4" type="ORF">Bpfe_031497</name>
</gene>
<evidence type="ECO:0000313" key="4">
    <source>
        <dbReference type="EMBL" id="KAK0038780.1"/>
    </source>
</evidence>
<name>A0AAD8AMN3_BIOPF</name>
<dbReference type="InterPro" id="IPR049551">
    <property type="entry name" value="PKS_DH_C"/>
</dbReference>
<organism evidence="4 5">
    <name type="scientific">Biomphalaria pfeifferi</name>
    <name type="common">Bloodfluke planorb</name>
    <name type="synonym">Freshwater snail</name>
    <dbReference type="NCBI Taxonomy" id="112525"/>
    <lineage>
        <taxon>Eukaryota</taxon>
        <taxon>Metazoa</taxon>
        <taxon>Spiralia</taxon>
        <taxon>Lophotrochozoa</taxon>
        <taxon>Mollusca</taxon>
        <taxon>Gastropoda</taxon>
        <taxon>Heterobranchia</taxon>
        <taxon>Euthyneura</taxon>
        <taxon>Panpulmonata</taxon>
        <taxon>Hygrophila</taxon>
        <taxon>Lymnaeoidea</taxon>
        <taxon>Planorbidae</taxon>
        <taxon>Biomphalaria</taxon>
    </lineage>
</organism>
<evidence type="ECO:0000256" key="2">
    <source>
        <dbReference type="PROSITE-ProRule" id="PRU01363"/>
    </source>
</evidence>
<dbReference type="GO" id="GO:0016740">
    <property type="term" value="F:transferase activity"/>
    <property type="evidence" value="ECO:0007669"/>
    <property type="project" value="UniProtKB-KW"/>
</dbReference>
<sequence>MGFSSLATDFSINAPLILTADANVKLQFAVEPNDSGKSFAFKISSYDAVRKERWICVAEGVLSAIDAAQTQSINEAVRNQNELNKVGLCEVLKSTEFYSALERIEIHYGKYFQTLDDVSFDESKAFARFRTDKPDETELRPTVFQFDGLLQTMLPLCSFSNDADSANDRLMLPISIEKMTCRFSGSKPVGTSAQITDAVSDLQENRNVKANLTMFDKNYQSIIEIENLQVASLEVPKSRQAKQTKNRELAHQVVWTKQDRRKSDETQFDRNGLWLILADKNGVGDYLKRRLEEKGNECEIIRTENCDLSSGIGKLSEFFPVENRRTLRKIKGRGAFVEFGFGRRE</sequence>
<dbReference type="EMBL" id="JASAOG010000489">
    <property type="protein sequence ID" value="KAK0038780.1"/>
    <property type="molecule type" value="Genomic_DNA"/>
</dbReference>
<dbReference type="InterPro" id="IPR050444">
    <property type="entry name" value="Polyketide_Synthase"/>
</dbReference>
<dbReference type="PANTHER" id="PTHR45681">
    <property type="entry name" value="POLYKETIDE SYNTHASE 44-RELATED"/>
    <property type="match status" value="1"/>
</dbReference>
<accession>A0AAD8AMN3</accession>
<dbReference type="AlphaFoldDB" id="A0AAD8AMN3"/>
<dbReference type="Gene3D" id="3.10.129.110">
    <property type="entry name" value="Polyketide synthase dehydratase"/>
    <property type="match status" value="1"/>
</dbReference>
<proteinExistence type="predicted"/>
<dbReference type="PANTHER" id="PTHR45681:SF6">
    <property type="entry name" value="POLYKETIDE SYNTHASE 37"/>
    <property type="match status" value="1"/>
</dbReference>
<reference evidence="4" key="1">
    <citation type="journal article" date="2023" name="PLoS Negl. Trop. Dis.">
        <title>A genome sequence for Biomphalaria pfeifferi, the major vector snail for the human-infecting parasite Schistosoma mansoni.</title>
        <authorList>
            <person name="Bu L."/>
            <person name="Lu L."/>
            <person name="Laidemitt M.R."/>
            <person name="Zhang S.M."/>
            <person name="Mutuku M."/>
            <person name="Mkoji G."/>
            <person name="Steinauer M."/>
            <person name="Loker E.S."/>
        </authorList>
    </citation>
    <scope>NUCLEOTIDE SEQUENCE</scope>
    <source>
        <strain evidence="4">KasaAsao</strain>
    </source>
</reference>
<protein>
    <submittedName>
        <fullName evidence="4">Acyl transferase domain-containing protein</fullName>
    </submittedName>
</protein>
<evidence type="ECO:0000313" key="5">
    <source>
        <dbReference type="Proteomes" id="UP001233172"/>
    </source>
</evidence>
<feature type="region of interest" description="N-terminal hotdog fold" evidence="2">
    <location>
        <begin position="1"/>
        <end position="69"/>
    </location>
</feature>
<keyword evidence="1 4" id="KW-0808">Transferase</keyword>
<feature type="region of interest" description="C-terminal hotdog fold" evidence="2">
    <location>
        <begin position="88"/>
        <end position="239"/>
    </location>
</feature>
<dbReference type="InterPro" id="IPR049900">
    <property type="entry name" value="PKS_mFAS_DH"/>
</dbReference>
<dbReference type="Pfam" id="PF14765">
    <property type="entry name" value="PS-DH"/>
    <property type="match status" value="1"/>
</dbReference>
<dbReference type="InterPro" id="IPR042104">
    <property type="entry name" value="PKS_dehydratase_sf"/>
</dbReference>
<evidence type="ECO:0000256" key="1">
    <source>
        <dbReference type="ARBA" id="ARBA00022679"/>
    </source>
</evidence>
<keyword evidence="5" id="KW-1185">Reference proteome</keyword>
<comment type="caution">
    <text evidence="4">The sequence shown here is derived from an EMBL/GenBank/DDBJ whole genome shotgun (WGS) entry which is preliminary data.</text>
</comment>
<evidence type="ECO:0000259" key="3">
    <source>
        <dbReference type="PROSITE" id="PS52019"/>
    </source>
</evidence>
<feature type="domain" description="PKS/mFAS DH" evidence="3">
    <location>
        <begin position="1"/>
        <end position="239"/>
    </location>
</feature>
<dbReference type="Proteomes" id="UP001233172">
    <property type="component" value="Unassembled WGS sequence"/>
</dbReference>
<comment type="caution">
    <text evidence="2">Lacks conserved residue(s) required for the propagation of feature annotation.</text>
</comment>